<accession>A0A9N9NHM8</accession>
<feature type="non-terminal residue" evidence="1">
    <location>
        <position position="46"/>
    </location>
</feature>
<reference evidence="1" key="1">
    <citation type="submission" date="2021-06" db="EMBL/GenBank/DDBJ databases">
        <authorList>
            <person name="Kallberg Y."/>
            <person name="Tangrot J."/>
            <person name="Rosling A."/>
        </authorList>
    </citation>
    <scope>NUCLEOTIDE SEQUENCE</scope>
    <source>
        <strain evidence="1">UK204</strain>
    </source>
</reference>
<organism evidence="1 2">
    <name type="scientific">Funneliformis caledonium</name>
    <dbReference type="NCBI Taxonomy" id="1117310"/>
    <lineage>
        <taxon>Eukaryota</taxon>
        <taxon>Fungi</taxon>
        <taxon>Fungi incertae sedis</taxon>
        <taxon>Mucoromycota</taxon>
        <taxon>Glomeromycotina</taxon>
        <taxon>Glomeromycetes</taxon>
        <taxon>Glomerales</taxon>
        <taxon>Glomeraceae</taxon>
        <taxon>Funneliformis</taxon>
    </lineage>
</organism>
<evidence type="ECO:0000313" key="1">
    <source>
        <dbReference type="EMBL" id="CAG8734966.1"/>
    </source>
</evidence>
<keyword evidence="2" id="KW-1185">Reference proteome</keyword>
<protein>
    <submittedName>
        <fullName evidence="1">13424_t:CDS:1</fullName>
    </submittedName>
</protein>
<proteinExistence type="predicted"/>
<gene>
    <name evidence="1" type="ORF">FCALED_LOCUS15240</name>
</gene>
<dbReference type="Proteomes" id="UP000789570">
    <property type="component" value="Unassembled WGS sequence"/>
</dbReference>
<dbReference type="AlphaFoldDB" id="A0A9N9NHM8"/>
<feature type="non-terminal residue" evidence="1">
    <location>
        <position position="1"/>
    </location>
</feature>
<sequence length="46" mass="5327">NQLGLFLVKLAWAFSQNRLTFNIEEMICKVTNYKVLGELPLQRTSV</sequence>
<comment type="caution">
    <text evidence="1">The sequence shown here is derived from an EMBL/GenBank/DDBJ whole genome shotgun (WGS) entry which is preliminary data.</text>
</comment>
<name>A0A9N9NHM8_9GLOM</name>
<dbReference type="EMBL" id="CAJVPQ010013206">
    <property type="protein sequence ID" value="CAG8734966.1"/>
    <property type="molecule type" value="Genomic_DNA"/>
</dbReference>
<evidence type="ECO:0000313" key="2">
    <source>
        <dbReference type="Proteomes" id="UP000789570"/>
    </source>
</evidence>